<protein>
    <submittedName>
        <fullName evidence="5">Citrate lyase ACP</fullName>
    </submittedName>
</protein>
<proteinExistence type="predicted"/>
<organism evidence="5 6">
    <name type="scientific">Propionigenium maris DSM 9537</name>
    <dbReference type="NCBI Taxonomy" id="1123000"/>
    <lineage>
        <taxon>Bacteria</taxon>
        <taxon>Fusobacteriati</taxon>
        <taxon>Fusobacteriota</taxon>
        <taxon>Fusobacteriia</taxon>
        <taxon>Fusobacteriales</taxon>
        <taxon>Fusobacteriaceae</taxon>
        <taxon>Propionigenium</taxon>
    </lineage>
</organism>
<dbReference type="AlphaFoldDB" id="A0A9W6LNL7"/>
<comment type="caution">
    <text evidence="5">The sequence shown here is derived from an EMBL/GenBank/DDBJ whole genome shotgun (WGS) entry which is preliminary data.</text>
</comment>
<dbReference type="InterPro" id="IPR023439">
    <property type="entry name" value="Mal_deCO2ase/Cit_lyase_ACP"/>
</dbReference>
<keyword evidence="5" id="KW-0456">Lyase</keyword>
<evidence type="ECO:0000256" key="1">
    <source>
        <dbReference type="ARBA" id="ARBA00004496"/>
    </source>
</evidence>
<reference evidence="5" key="1">
    <citation type="submission" date="2022-12" db="EMBL/GenBank/DDBJ databases">
        <title>Reference genome sequencing for broad-spectrum identification of bacterial and archaeal isolates by mass spectrometry.</title>
        <authorList>
            <person name="Sekiguchi Y."/>
            <person name="Tourlousse D.M."/>
        </authorList>
    </citation>
    <scope>NUCLEOTIDE SEQUENCE</scope>
    <source>
        <strain evidence="5">10succ1</strain>
    </source>
</reference>
<dbReference type="GO" id="GO:0005737">
    <property type="term" value="C:cytoplasm"/>
    <property type="evidence" value="ECO:0007669"/>
    <property type="project" value="UniProtKB-SubCell"/>
</dbReference>
<comment type="subcellular location">
    <subcellularLocation>
        <location evidence="1">Cytoplasm</location>
    </subcellularLocation>
</comment>
<evidence type="ECO:0000256" key="3">
    <source>
        <dbReference type="ARBA" id="ARBA00022553"/>
    </source>
</evidence>
<feature type="modified residue" description="O-(phosphoribosyl dephospho-coenzyme A)serine" evidence="4">
    <location>
        <position position="14"/>
    </location>
</feature>
<name>A0A9W6LNL7_9FUSO</name>
<dbReference type="NCBIfam" id="TIGR01608">
    <property type="entry name" value="citD"/>
    <property type="match status" value="1"/>
</dbReference>
<dbReference type="RefSeq" id="WP_281837144.1">
    <property type="nucleotide sequence ID" value="NZ_BSDY01000019.1"/>
</dbReference>
<accession>A0A9W6LNL7</accession>
<evidence type="ECO:0000313" key="5">
    <source>
        <dbReference type="EMBL" id="GLI57496.1"/>
    </source>
</evidence>
<dbReference type="PIRSF" id="PIRSF002736">
    <property type="entry name" value="Citrt_lyas_gamma"/>
    <property type="match status" value="1"/>
</dbReference>
<evidence type="ECO:0000313" key="6">
    <source>
        <dbReference type="Proteomes" id="UP001144471"/>
    </source>
</evidence>
<dbReference type="EMBL" id="BSDY01000019">
    <property type="protein sequence ID" value="GLI57496.1"/>
    <property type="molecule type" value="Genomic_DNA"/>
</dbReference>
<keyword evidence="2" id="KW-0963">Cytoplasm</keyword>
<sequence length="85" mass="9405">MKITKTAVVGNVESNDLMIIVSPGEGLTLNIESSVYEQFGSSIEAIIREELAKAEIRDAHIQVEDKGAFDFTIRARLKTAIRRAQ</sequence>
<dbReference type="NCBIfam" id="NF009726">
    <property type="entry name" value="PRK13253.1"/>
    <property type="match status" value="1"/>
</dbReference>
<dbReference type="GO" id="GO:0016829">
    <property type="term" value="F:lyase activity"/>
    <property type="evidence" value="ECO:0007669"/>
    <property type="project" value="UniProtKB-KW"/>
</dbReference>
<dbReference type="InterPro" id="IPR006495">
    <property type="entry name" value="CitD"/>
</dbReference>
<evidence type="ECO:0000256" key="4">
    <source>
        <dbReference type="PIRSR" id="PIRSR002736-50"/>
    </source>
</evidence>
<gene>
    <name evidence="5" type="ORF">PM10SUCC1_30100</name>
</gene>
<keyword evidence="6" id="KW-1185">Reference proteome</keyword>
<dbReference type="Pfam" id="PF06857">
    <property type="entry name" value="ACP"/>
    <property type="match status" value="1"/>
</dbReference>
<evidence type="ECO:0000256" key="2">
    <source>
        <dbReference type="ARBA" id="ARBA00022490"/>
    </source>
</evidence>
<keyword evidence="3 4" id="KW-0597">Phosphoprotein</keyword>
<dbReference type="Proteomes" id="UP001144471">
    <property type="component" value="Unassembled WGS sequence"/>
</dbReference>